<dbReference type="SMART" id="SM00849">
    <property type="entry name" value="Lactamase_B"/>
    <property type="match status" value="1"/>
</dbReference>
<dbReference type="GO" id="GO:0050313">
    <property type="term" value="F:sulfur dioxygenase activity"/>
    <property type="evidence" value="ECO:0007669"/>
    <property type="project" value="InterPro"/>
</dbReference>
<dbReference type="InterPro" id="IPR044528">
    <property type="entry name" value="POD-like_MBL-fold"/>
</dbReference>
<dbReference type="Proteomes" id="UP000031014">
    <property type="component" value="Unassembled WGS sequence"/>
</dbReference>
<accession>A0A0A8X273</accession>
<dbReference type="PANTHER" id="PTHR43084:SF1">
    <property type="entry name" value="PERSULFIDE DIOXYGENASE ETHE1, MITOCHONDRIAL"/>
    <property type="match status" value="1"/>
</dbReference>
<feature type="domain" description="Metallo-beta-lactamase" evidence="2">
    <location>
        <begin position="12"/>
        <end position="181"/>
    </location>
</feature>
<dbReference type="InterPro" id="IPR051682">
    <property type="entry name" value="Mito_Persulfide_Diox"/>
</dbReference>
<organism evidence="3 4">
    <name type="scientific">Mesobacillus selenatarsenatis (strain DSM 18680 / JCM 14380 / FERM P-15431 / SF-1)</name>
    <dbReference type="NCBI Taxonomy" id="1321606"/>
    <lineage>
        <taxon>Bacteria</taxon>
        <taxon>Bacillati</taxon>
        <taxon>Bacillota</taxon>
        <taxon>Bacilli</taxon>
        <taxon>Bacillales</taxon>
        <taxon>Bacillaceae</taxon>
        <taxon>Mesobacillus</taxon>
    </lineage>
</organism>
<dbReference type="Pfam" id="PF00753">
    <property type="entry name" value="Lactamase_B"/>
    <property type="match status" value="1"/>
</dbReference>
<evidence type="ECO:0000256" key="1">
    <source>
        <dbReference type="ARBA" id="ARBA00022723"/>
    </source>
</evidence>
<keyword evidence="1" id="KW-0479">Metal-binding</keyword>
<dbReference type="CDD" id="cd07724">
    <property type="entry name" value="POD-like_MBL-fold"/>
    <property type="match status" value="1"/>
</dbReference>
<proteinExistence type="predicted"/>
<protein>
    <submittedName>
        <fullName evidence="3">Metallo-beta-lactamase family protein</fullName>
    </submittedName>
</protein>
<dbReference type="PANTHER" id="PTHR43084">
    <property type="entry name" value="PERSULFIDE DIOXYGENASE ETHE1"/>
    <property type="match status" value="1"/>
</dbReference>
<dbReference type="RefSeq" id="WP_041964171.1">
    <property type="nucleotide sequence ID" value="NZ_BASE01000008.1"/>
</dbReference>
<reference evidence="3 4" key="1">
    <citation type="submission" date="2013-06" db="EMBL/GenBank/DDBJ databases">
        <title>Whole genome shotgun sequence of Bacillus selenatarsenatis SF-1.</title>
        <authorList>
            <person name="Kuroda M."/>
            <person name="Sei K."/>
            <person name="Yamashita M."/>
            <person name="Ike M."/>
        </authorList>
    </citation>
    <scope>NUCLEOTIDE SEQUENCE [LARGE SCALE GENOMIC DNA]</scope>
    <source>
        <strain evidence="3 4">SF-1</strain>
    </source>
</reference>
<evidence type="ECO:0000313" key="3">
    <source>
        <dbReference type="EMBL" id="GAM12231.1"/>
    </source>
</evidence>
<dbReference type="InterPro" id="IPR001279">
    <property type="entry name" value="Metallo-B-lactamas"/>
</dbReference>
<keyword evidence="4" id="KW-1185">Reference proteome</keyword>
<comment type="caution">
    <text evidence="3">The sequence shown here is derived from an EMBL/GenBank/DDBJ whole genome shotgun (WGS) entry which is preliminary data.</text>
</comment>
<dbReference type="GO" id="GO:0070813">
    <property type="term" value="P:hydrogen sulfide metabolic process"/>
    <property type="evidence" value="ECO:0007669"/>
    <property type="project" value="TreeGrafter"/>
</dbReference>
<dbReference type="STRING" id="1321606.SAMD00020551_0363"/>
<sequence>MLFRQYLHMNPVAASYLFGCGSLSQGVVVDPLKEEVDFYIKEAETLGMNIVFVIDTHLHADHISGARELAEKTGAKYVLHSSAETTYEFNAVEDGEVLMAGNTKLTFLHTPGHTPEHISIVVTDTRRGEEPWFVLTGHTLMVGDAGRTELASSIEKGADDLYNSLQKLMELDEHIEVYPGAFSGSVCGRGLSGKPSSTIGFEKRYNLALQKGNKNEFVKFMTENVPPQPDNFKEMRKENQGM</sequence>
<dbReference type="AlphaFoldDB" id="A0A0A8X273"/>
<dbReference type="GO" id="GO:0046872">
    <property type="term" value="F:metal ion binding"/>
    <property type="evidence" value="ECO:0007669"/>
    <property type="project" value="UniProtKB-KW"/>
</dbReference>
<evidence type="ECO:0000259" key="2">
    <source>
        <dbReference type="SMART" id="SM00849"/>
    </source>
</evidence>
<dbReference type="OrthoDB" id="9784009at2"/>
<dbReference type="Gene3D" id="3.60.15.10">
    <property type="entry name" value="Ribonuclease Z/Hydroxyacylglutathione hydrolase-like"/>
    <property type="match status" value="1"/>
</dbReference>
<dbReference type="GO" id="GO:0006749">
    <property type="term" value="P:glutathione metabolic process"/>
    <property type="evidence" value="ECO:0007669"/>
    <property type="project" value="InterPro"/>
</dbReference>
<dbReference type="InterPro" id="IPR036866">
    <property type="entry name" value="RibonucZ/Hydroxyglut_hydro"/>
</dbReference>
<dbReference type="EMBL" id="BASE01000008">
    <property type="protein sequence ID" value="GAM12231.1"/>
    <property type="molecule type" value="Genomic_DNA"/>
</dbReference>
<evidence type="ECO:0000313" key="4">
    <source>
        <dbReference type="Proteomes" id="UP000031014"/>
    </source>
</evidence>
<name>A0A0A8X273_MESS1</name>
<dbReference type="SUPFAM" id="SSF56281">
    <property type="entry name" value="Metallo-hydrolase/oxidoreductase"/>
    <property type="match status" value="1"/>
</dbReference>
<gene>
    <name evidence="3" type="ORF">SAMD00020551_0363</name>
</gene>